<proteinExistence type="predicted"/>
<dbReference type="Pfam" id="PF17933">
    <property type="entry name" value="TetR_C_25"/>
    <property type="match status" value="1"/>
</dbReference>
<dbReference type="InterPro" id="IPR001647">
    <property type="entry name" value="HTH_TetR"/>
</dbReference>
<reference evidence="4 5" key="1">
    <citation type="submission" date="2020-09" db="EMBL/GenBank/DDBJ databases">
        <title>Diversity and distribution of actinomycetes associated with coral in the coast of Hainan.</title>
        <authorList>
            <person name="Li F."/>
        </authorList>
    </citation>
    <scope>NUCLEOTIDE SEQUENCE [LARGE SCALE GENOMIC DNA]</scope>
    <source>
        <strain evidence="4 5">HNM0947</strain>
    </source>
</reference>
<keyword evidence="1 2" id="KW-0238">DNA-binding</keyword>
<dbReference type="InterPro" id="IPR050109">
    <property type="entry name" value="HTH-type_TetR-like_transc_reg"/>
</dbReference>
<sequence>MSSASRGDLTTRARIRDGAVECFAREGFSVSVRTIAEHAGVSPGLVIHHFGSKARLREECDTHVRGVITEVKTQTVEEASGAFMLQQMAEIEQYGPVLGYVLRSLQSGGVLAADFFELMVEDVERFMAVGVEAGTVASSRDPAARARYLTSSALGSLMLHTTLHHTGAEPDFGQVMQEWIEAYMLPALESYTEPVLLDRTLLDTYVAHAGGGAGDEGGTGTGDD</sequence>
<gene>
    <name evidence="4" type="ORF">IDM40_14530</name>
</gene>
<feature type="DNA-binding region" description="H-T-H motif" evidence="2">
    <location>
        <begin position="31"/>
        <end position="50"/>
    </location>
</feature>
<organism evidence="4 5">
    <name type="scientific">Nocardiopsis coralli</name>
    <dbReference type="NCBI Taxonomy" id="2772213"/>
    <lineage>
        <taxon>Bacteria</taxon>
        <taxon>Bacillati</taxon>
        <taxon>Actinomycetota</taxon>
        <taxon>Actinomycetes</taxon>
        <taxon>Streptosporangiales</taxon>
        <taxon>Nocardiopsidaceae</taxon>
        <taxon>Nocardiopsis</taxon>
    </lineage>
</organism>
<dbReference type="PROSITE" id="PS50977">
    <property type="entry name" value="HTH_TETR_2"/>
    <property type="match status" value="1"/>
</dbReference>
<evidence type="ECO:0000313" key="5">
    <source>
        <dbReference type="Proteomes" id="UP000806528"/>
    </source>
</evidence>
<dbReference type="PANTHER" id="PTHR30055">
    <property type="entry name" value="HTH-TYPE TRANSCRIPTIONAL REGULATOR RUTR"/>
    <property type="match status" value="1"/>
</dbReference>
<feature type="domain" description="HTH tetR-type" evidence="3">
    <location>
        <begin position="9"/>
        <end position="68"/>
    </location>
</feature>
<evidence type="ECO:0000259" key="3">
    <source>
        <dbReference type="PROSITE" id="PS50977"/>
    </source>
</evidence>
<dbReference type="Pfam" id="PF00440">
    <property type="entry name" value="TetR_N"/>
    <property type="match status" value="1"/>
</dbReference>
<dbReference type="PANTHER" id="PTHR30055:SF146">
    <property type="entry name" value="HTH-TYPE TRANSCRIPTIONAL DUAL REGULATOR CECR"/>
    <property type="match status" value="1"/>
</dbReference>
<comment type="caution">
    <text evidence="4">The sequence shown here is derived from an EMBL/GenBank/DDBJ whole genome shotgun (WGS) entry which is preliminary data.</text>
</comment>
<dbReference type="RefSeq" id="WP_193122517.1">
    <property type="nucleotide sequence ID" value="NZ_JADBGI010000011.1"/>
</dbReference>
<dbReference type="SUPFAM" id="SSF48498">
    <property type="entry name" value="Tetracyclin repressor-like, C-terminal domain"/>
    <property type="match status" value="1"/>
</dbReference>
<dbReference type="InterPro" id="IPR009057">
    <property type="entry name" value="Homeodomain-like_sf"/>
</dbReference>
<keyword evidence="5" id="KW-1185">Reference proteome</keyword>
<dbReference type="Proteomes" id="UP000806528">
    <property type="component" value="Unassembled WGS sequence"/>
</dbReference>
<name>A0ABR9P7U9_9ACTN</name>
<dbReference type="SUPFAM" id="SSF46689">
    <property type="entry name" value="Homeodomain-like"/>
    <property type="match status" value="1"/>
</dbReference>
<evidence type="ECO:0000313" key="4">
    <source>
        <dbReference type="EMBL" id="MBE2999913.1"/>
    </source>
</evidence>
<dbReference type="InterPro" id="IPR041484">
    <property type="entry name" value="TetR_C_25"/>
</dbReference>
<dbReference type="EMBL" id="JADBGI010000011">
    <property type="protein sequence ID" value="MBE2999913.1"/>
    <property type="molecule type" value="Genomic_DNA"/>
</dbReference>
<evidence type="ECO:0000256" key="1">
    <source>
        <dbReference type="ARBA" id="ARBA00023125"/>
    </source>
</evidence>
<protein>
    <submittedName>
        <fullName evidence="4">TetR family transcriptional regulator</fullName>
    </submittedName>
</protein>
<evidence type="ECO:0000256" key="2">
    <source>
        <dbReference type="PROSITE-ProRule" id="PRU00335"/>
    </source>
</evidence>
<dbReference type="Gene3D" id="1.10.357.10">
    <property type="entry name" value="Tetracycline Repressor, domain 2"/>
    <property type="match status" value="1"/>
</dbReference>
<dbReference type="PRINTS" id="PR00455">
    <property type="entry name" value="HTHTETR"/>
</dbReference>
<dbReference type="InterPro" id="IPR036271">
    <property type="entry name" value="Tet_transcr_reg_TetR-rel_C_sf"/>
</dbReference>
<accession>A0ABR9P7U9</accession>